<dbReference type="AlphaFoldDB" id="A0A3S3PC08"/>
<dbReference type="InterPro" id="IPR016140">
    <property type="entry name" value="Bifunc_inhib/LTP/seed_store"/>
</dbReference>
<proteinExistence type="inferred from homology"/>
<dbReference type="EMBL" id="QPKB01000234">
    <property type="protein sequence ID" value="RWR97929.1"/>
    <property type="molecule type" value="Genomic_DNA"/>
</dbReference>
<protein>
    <submittedName>
        <fullName evidence="6">Lipid transfer-like protein VAS</fullName>
    </submittedName>
</protein>
<dbReference type="InterPro" id="IPR036312">
    <property type="entry name" value="Bifun_inhib/LTP/seed_sf"/>
</dbReference>
<sequence>MQSKPQNIETSLSIKKVSQSGKSEMESKLLIAAILISSWVSGSFSEGVSDPSCVTSLLPCQPYLKGDVKPSPQCCFNLKDAVNKDLPCLCNVLSNEAILKEFNVTKQEAMAFPSKCGFKTPDCSSTNGTTPSPSAPVAPAVDPGSGSALDGCGLIGVLFLCLMSLFISSFQG</sequence>
<dbReference type="Gene3D" id="1.10.110.10">
    <property type="entry name" value="Plant lipid-transfer and hydrophobic proteins"/>
    <property type="match status" value="1"/>
</dbReference>
<keyword evidence="7" id="KW-1185">Reference proteome</keyword>
<evidence type="ECO:0000256" key="3">
    <source>
        <dbReference type="ARBA" id="ARBA00023157"/>
    </source>
</evidence>
<keyword evidence="4" id="KW-0325">Glycoprotein</keyword>
<dbReference type="Proteomes" id="UP000283530">
    <property type="component" value="Unassembled WGS sequence"/>
</dbReference>
<keyword evidence="3" id="KW-1015">Disulfide bond</keyword>
<feature type="domain" description="Bifunctional inhibitor/plant lipid transfer protein/seed storage helical" evidence="5">
    <location>
        <begin position="53"/>
        <end position="123"/>
    </location>
</feature>
<organism evidence="6 7">
    <name type="scientific">Cinnamomum micranthum f. kanehirae</name>
    <dbReference type="NCBI Taxonomy" id="337451"/>
    <lineage>
        <taxon>Eukaryota</taxon>
        <taxon>Viridiplantae</taxon>
        <taxon>Streptophyta</taxon>
        <taxon>Embryophyta</taxon>
        <taxon>Tracheophyta</taxon>
        <taxon>Spermatophyta</taxon>
        <taxon>Magnoliopsida</taxon>
        <taxon>Magnoliidae</taxon>
        <taxon>Laurales</taxon>
        <taxon>Lauraceae</taxon>
        <taxon>Cinnamomum</taxon>
    </lineage>
</organism>
<evidence type="ECO:0000259" key="5">
    <source>
        <dbReference type="SMART" id="SM00499"/>
    </source>
</evidence>
<dbReference type="OrthoDB" id="690947at2759"/>
<evidence type="ECO:0000313" key="7">
    <source>
        <dbReference type="Proteomes" id="UP000283530"/>
    </source>
</evidence>
<dbReference type="InterPro" id="IPR043325">
    <property type="entry name" value="LTSS"/>
</dbReference>
<evidence type="ECO:0000256" key="2">
    <source>
        <dbReference type="ARBA" id="ARBA00022729"/>
    </source>
</evidence>
<evidence type="ECO:0000313" key="6">
    <source>
        <dbReference type="EMBL" id="RWR97929.1"/>
    </source>
</evidence>
<reference evidence="6 7" key="1">
    <citation type="journal article" date="2019" name="Nat. Plants">
        <title>Stout camphor tree genome fills gaps in understanding of flowering plant genome evolution.</title>
        <authorList>
            <person name="Chaw S.M."/>
            <person name="Liu Y.C."/>
            <person name="Wu Y.W."/>
            <person name="Wang H.Y."/>
            <person name="Lin C.I."/>
            <person name="Wu C.S."/>
            <person name="Ke H.M."/>
            <person name="Chang L.Y."/>
            <person name="Hsu C.Y."/>
            <person name="Yang H.T."/>
            <person name="Sudianto E."/>
            <person name="Hsu M.H."/>
            <person name="Wu K.P."/>
            <person name="Wang L.N."/>
            <person name="Leebens-Mack J.H."/>
            <person name="Tsai I.J."/>
        </authorList>
    </citation>
    <scope>NUCLEOTIDE SEQUENCE [LARGE SCALE GENOMIC DNA]</scope>
    <source>
        <strain evidence="7">cv. Chaw 1501</strain>
        <tissue evidence="6">Young leaves</tissue>
    </source>
</reference>
<gene>
    <name evidence="6" type="ORF">CKAN_02740000</name>
</gene>
<dbReference type="PANTHER" id="PTHR33044">
    <property type="entry name" value="BIFUNCTIONAL INHIBITOR/LIPID-TRANSFER PROTEIN/SEED STORAGE 2S ALBUMIN SUPERFAMILY PROTEIN-RELATED"/>
    <property type="match status" value="1"/>
</dbReference>
<comment type="caution">
    <text evidence="6">The sequence shown here is derived from an EMBL/GenBank/DDBJ whole genome shotgun (WGS) entry which is preliminary data.</text>
</comment>
<accession>A0A3S3PC08</accession>
<evidence type="ECO:0000256" key="4">
    <source>
        <dbReference type="ARBA" id="ARBA00023180"/>
    </source>
</evidence>
<dbReference type="CDD" id="cd00010">
    <property type="entry name" value="AAI_LTSS"/>
    <property type="match status" value="1"/>
</dbReference>
<dbReference type="SMART" id="SM00499">
    <property type="entry name" value="AAI"/>
    <property type="match status" value="1"/>
</dbReference>
<dbReference type="Pfam" id="PF14368">
    <property type="entry name" value="LTP_2"/>
    <property type="match status" value="1"/>
</dbReference>
<dbReference type="STRING" id="337451.A0A3S3PC08"/>
<keyword evidence="2" id="KW-0732">Signal</keyword>
<evidence type="ECO:0000256" key="1">
    <source>
        <dbReference type="ARBA" id="ARBA00009748"/>
    </source>
</evidence>
<name>A0A3S3PC08_9MAGN</name>
<dbReference type="SUPFAM" id="SSF47699">
    <property type="entry name" value="Bifunctional inhibitor/lipid-transfer protein/seed storage 2S albumin"/>
    <property type="match status" value="1"/>
</dbReference>
<comment type="similarity">
    <text evidence="1">Belongs to the plant LTP family.</text>
</comment>